<dbReference type="InterPro" id="IPR003000">
    <property type="entry name" value="Sirtuin"/>
</dbReference>
<feature type="region of interest" description="Disordered" evidence="5">
    <location>
        <begin position="109"/>
        <end position="179"/>
    </location>
</feature>
<dbReference type="InterPro" id="IPR029035">
    <property type="entry name" value="DHS-like_NAD/FAD-binding_dom"/>
</dbReference>
<keyword evidence="2" id="KW-0808">Transferase</keyword>
<proteinExistence type="inferred from homology"/>
<dbReference type="Gene3D" id="3.40.50.1220">
    <property type="entry name" value="TPP-binding domain"/>
    <property type="match status" value="2"/>
</dbReference>
<feature type="compositionally biased region" description="Basic and acidic residues" evidence="5">
    <location>
        <begin position="853"/>
        <end position="864"/>
    </location>
</feature>
<feature type="region of interest" description="Disordered" evidence="5">
    <location>
        <begin position="459"/>
        <end position="485"/>
    </location>
</feature>
<feature type="compositionally biased region" description="Polar residues" evidence="5">
    <location>
        <begin position="250"/>
        <end position="263"/>
    </location>
</feature>
<feature type="active site" description="Proton acceptor" evidence="4">
    <location>
        <position position="498"/>
    </location>
</feature>
<feature type="binding site" evidence="4">
    <location>
        <position position="535"/>
    </location>
    <ligand>
        <name>Zn(2+)</name>
        <dbReference type="ChEBI" id="CHEBI:29105"/>
    </ligand>
</feature>
<dbReference type="GeneID" id="28833207"/>
<dbReference type="STRING" id="149040.A0A194X8V4"/>
<feature type="compositionally biased region" description="Low complexity" evidence="5">
    <location>
        <begin position="115"/>
        <end position="130"/>
    </location>
</feature>
<gene>
    <name evidence="7" type="ORF">LY89DRAFT_87978</name>
</gene>
<dbReference type="GO" id="GO:0017136">
    <property type="term" value="F:histone deacetylase activity, NAD-dependent"/>
    <property type="evidence" value="ECO:0007669"/>
    <property type="project" value="TreeGrafter"/>
</dbReference>
<dbReference type="SUPFAM" id="SSF52467">
    <property type="entry name" value="DHS-like NAD/FAD-binding domain"/>
    <property type="match status" value="2"/>
</dbReference>
<feature type="region of interest" description="Disordered" evidence="5">
    <location>
        <begin position="724"/>
        <end position="774"/>
    </location>
</feature>
<comment type="similarity">
    <text evidence="1">Belongs to the sirtuin family. Class I subfamily.</text>
</comment>
<dbReference type="KEGG" id="psco:LY89DRAFT_87978"/>
<dbReference type="AlphaFoldDB" id="A0A194X8V4"/>
<dbReference type="EMBL" id="KQ947416">
    <property type="protein sequence ID" value="KUJ16601.1"/>
    <property type="molecule type" value="Genomic_DNA"/>
</dbReference>
<dbReference type="FunCoup" id="A0A194X8V4">
    <property type="interactions" value="102"/>
</dbReference>
<dbReference type="PANTHER" id="PTHR11085:SF8">
    <property type="entry name" value="NAD-DEPENDENT HISTONE DEACETYLASE HST3"/>
    <property type="match status" value="1"/>
</dbReference>
<feature type="compositionally biased region" description="Low complexity" evidence="5">
    <location>
        <begin position="299"/>
        <end position="333"/>
    </location>
</feature>
<dbReference type="GO" id="GO:0005634">
    <property type="term" value="C:nucleus"/>
    <property type="evidence" value="ECO:0007669"/>
    <property type="project" value="TreeGrafter"/>
</dbReference>
<protein>
    <submittedName>
        <fullName evidence="7">DHS-like NAD/FAD-binding domain-containing protein</fullName>
    </submittedName>
</protein>
<feature type="binding site" evidence="4">
    <location>
        <position position="509"/>
    </location>
    <ligand>
        <name>Zn(2+)</name>
        <dbReference type="ChEBI" id="CHEBI:29105"/>
    </ligand>
</feature>
<feature type="binding site" evidence="4">
    <location>
        <position position="506"/>
    </location>
    <ligand>
        <name>Zn(2+)</name>
        <dbReference type="ChEBI" id="CHEBI:29105"/>
    </ligand>
</feature>
<feature type="domain" description="Deacetylase sirtuin-type" evidence="6">
    <location>
        <begin position="7"/>
        <end position="658"/>
    </location>
</feature>
<dbReference type="PROSITE" id="PS50305">
    <property type="entry name" value="SIRTUIN"/>
    <property type="match status" value="1"/>
</dbReference>
<keyword evidence="4" id="KW-0862">Zinc</keyword>
<dbReference type="OrthoDB" id="2919105at2759"/>
<name>A0A194X8V4_MOLSC</name>
<dbReference type="PANTHER" id="PTHR11085">
    <property type="entry name" value="NAD-DEPENDENT PROTEIN DEACYLASE SIRTUIN-5, MITOCHONDRIAL-RELATED"/>
    <property type="match status" value="1"/>
</dbReference>
<feature type="region of interest" description="Disordered" evidence="5">
    <location>
        <begin position="195"/>
        <end position="383"/>
    </location>
</feature>
<accession>A0A194X8V4</accession>
<evidence type="ECO:0000256" key="3">
    <source>
        <dbReference type="ARBA" id="ARBA00023027"/>
    </source>
</evidence>
<feature type="compositionally biased region" description="Polar residues" evidence="5">
    <location>
        <begin position="131"/>
        <end position="156"/>
    </location>
</feature>
<sequence>MPTIQVGPGSDLELQLIADALAKSKKAVVVTGAGISTNCGIPDFRSENGLYSLIQAQYDAALKNPPWEESNTFDIDDRPKKKRRQWYYEVVAPDGKVVDVIDEEIQAVKEETRETSSGSTNTTNSRSSSSKPVDNSLQAPNSQLSISIDQDLQTTDSNRRRSSRSRSVNESINASQSTESSVATAFVERIFVEDLPSSTQEPRRSSRSRSVNASTTRSQSTESSIPTPVAEAILAEGLPLSTEPRRSSRSRFANSTTSQSITPQPIEPFLEEEATRDQSVDIKEELHLSKEDIRRSSRSRSTNTTNSRSSTPKSTESSLTSLSSTTPELPATSFQDSSQLSFDIDQSTLSQTTENGEPSTQTSSVGSTSLSRTTSDLSSRTLPNLKGRDLFDSRIWASPFETSIFYMFISSLRDKIQAVESPTETHKFLRVLRDGGKLVRNYTQNIDLLEQREGLCQDLEKGPGSKARFNPKAQKEARQSGLGGSNYQHGGCESVPLHGSLQRLRCNLCGKPSSWDEPATRRATQEGSAPDCSRCTENNSHRTSRGRRGVTIGRLRPDIVLYGEDHPHDTLISAIAEHDLSLGPDVLLIMGTSLRVHGLKIMVREFAKAVHTKGGKVVFVNQTKPSESIWGEFIDYWVEWDCDEWVLDLRDRREDIWMGAGEEKYKESAVETKRRPQCVRDDRTNGVYLTFKILDTLSKAPDGNGKPASRFPYWQSRLASRVSDVSVIQKKEPPKKAQPTKATKKSAPPKKPAPPKAKNNKRKAEPKEDINNLPSLVSTMWEDLRKKAPGLPVQPPELRLPLSKALVNAPDWYQPFAFSGSSNHIPNVGGSSWPLDKMNLVTQPPSGYKLTKPKIEGKPKIDKKPKTKHGYGTRASGRFSTAETIVVDSGDIVEEPEDTIVVAEEPMTPATRIKRSCSIGALVSSSPEQWHDAPEVMT</sequence>
<evidence type="ECO:0000256" key="1">
    <source>
        <dbReference type="ARBA" id="ARBA00006924"/>
    </source>
</evidence>
<evidence type="ECO:0000259" key="6">
    <source>
        <dbReference type="PROSITE" id="PS50305"/>
    </source>
</evidence>
<feature type="compositionally biased region" description="Polar residues" evidence="5">
    <location>
        <begin position="168"/>
        <end position="179"/>
    </location>
</feature>
<feature type="compositionally biased region" description="Low complexity" evidence="5">
    <location>
        <begin position="208"/>
        <end position="218"/>
    </location>
</feature>
<dbReference type="GO" id="GO:0070403">
    <property type="term" value="F:NAD+ binding"/>
    <property type="evidence" value="ECO:0007669"/>
    <property type="project" value="InterPro"/>
</dbReference>
<reference evidence="7 8" key="1">
    <citation type="submission" date="2015-10" db="EMBL/GenBank/DDBJ databases">
        <title>Full genome of DAOMC 229536 Phialocephala scopiformis, a fungal endophyte of spruce producing the potent anti-insectan compound rugulosin.</title>
        <authorList>
            <consortium name="DOE Joint Genome Institute"/>
            <person name="Walker A.K."/>
            <person name="Frasz S.L."/>
            <person name="Seifert K.A."/>
            <person name="Miller J.D."/>
            <person name="Mondo S.J."/>
            <person name="Labutti K."/>
            <person name="Lipzen A."/>
            <person name="Dockter R."/>
            <person name="Kennedy M."/>
            <person name="Grigoriev I.V."/>
            <person name="Spatafora J.W."/>
        </authorList>
    </citation>
    <scope>NUCLEOTIDE SEQUENCE [LARGE SCALE GENOMIC DNA]</scope>
    <source>
        <strain evidence="7 8">CBS 120377</strain>
    </source>
</reference>
<dbReference type="Proteomes" id="UP000070700">
    <property type="component" value="Unassembled WGS sequence"/>
</dbReference>
<evidence type="ECO:0000313" key="7">
    <source>
        <dbReference type="EMBL" id="KUJ16601.1"/>
    </source>
</evidence>
<feature type="compositionally biased region" description="Basic and acidic residues" evidence="5">
    <location>
        <begin position="273"/>
        <end position="295"/>
    </location>
</feature>
<dbReference type="InterPro" id="IPR026590">
    <property type="entry name" value="Ssirtuin_cat_dom"/>
</dbReference>
<feature type="compositionally biased region" description="Polar residues" evidence="5">
    <location>
        <begin position="334"/>
        <end position="366"/>
    </location>
</feature>
<evidence type="ECO:0000256" key="4">
    <source>
        <dbReference type="PROSITE-ProRule" id="PRU00236"/>
    </source>
</evidence>
<evidence type="ECO:0000256" key="2">
    <source>
        <dbReference type="ARBA" id="ARBA00022679"/>
    </source>
</evidence>
<dbReference type="InterPro" id="IPR050134">
    <property type="entry name" value="NAD-dep_sirtuin_deacylases"/>
</dbReference>
<evidence type="ECO:0000313" key="8">
    <source>
        <dbReference type="Proteomes" id="UP000070700"/>
    </source>
</evidence>
<keyword evidence="3" id="KW-0520">NAD</keyword>
<keyword evidence="8" id="KW-1185">Reference proteome</keyword>
<feature type="binding site" evidence="4">
    <location>
        <position position="532"/>
    </location>
    <ligand>
        <name>Zn(2+)</name>
        <dbReference type="ChEBI" id="CHEBI:29105"/>
    </ligand>
</feature>
<dbReference type="GO" id="GO:0046872">
    <property type="term" value="F:metal ion binding"/>
    <property type="evidence" value="ECO:0007669"/>
    <property type="project" value="UniProtKB-KW"/>
</dbReference>
<feature type="region of interest" description="Disordered" evidence="5">
    <location>
        <begin position="845"/>
        <end position="875"/>
    </location>
</feature>
<dbReference type="RefSeq" id="XP_018070956.1">
    <property type="nucleotide sequence ID" value="XM_018223481.1"/>
</dbReference>
<feature type="compositionally biased region" description="Low complexity" evidence="5">
    <location>
        <begin position="367"/>
        <end position="382"/>
    </location>
</feature>
<keyword evidence="4" id="KW-0479">Metal-binding</keyword>
<dbReference type="InParanoid" id="A0A194X8V4"/>
<feature type="region of interest" description="Disordered" evidence="5">
    <location>
        <begin position="515"/>
        <end position="547"/>
    </location>
</feature>
<dbReference type="Pfam" id="PF02146">
    <property type="entry name" value="SIR2"/>
    <property type="match status" value="3"/>
</dbReference>
<evidence type="ECO:0000256" key="5">
    <source>
        <dbReference type="SAM" id="MobiDB-lite"/>
    </source>
</evidence>
<organism evidence="7 8">
    <name type="scientific">Mollisia scopiformis</name>
    <name type="common">Conifer needle endophyte fungus</name>
    <name type="synonym">Phialocephala scopiformis</name>
    <dbReference type="NCBI Taxonomy" id="149040"/>
    <lineage>
        <taxon>Eukaryota</taxon>
        <taxon>Fungi</taxon>
        <taxon>Dikarya</taxon>
        <taxon>Ascomycota</taxon>
        <taxon>Pezizomycotina</taxon>
        <taxon>Leotiomycetes</taxon>
        <taxon>Helotiales</taxon>
        <taxon>Mollisiaceae</taxon>
        <taxon>Mollisia</taxon>
    </lineage>
</organism>